<proteinExistence type="predicted"/>
<dbReference type="Proteomes" id="UP000594903">
    <property type="component" value="Chromosome"/>
</dbReference>
<keyword evidence="1" id="KW-0472">Membrane</keyword>
<name>A0A378XHC2_9BURK</name>
<keyword evidence="1" id="KW-0812">Transmembrane</keyword>
<gene>
    <name evidence="2" type="ORF">I6G29_07620</name>
    <name evidence="3" type="ORF">NCTC11997_01585</name>
</gene>
<reference evidence="2 5" key="2">
    <citation type="submission" date="2020-12" db="EMBL/GenBank/DDBJ databases">
        <title>FDA dAtabase for Regulatory Grade micrObial Sequences (FDA-ARGOS): Supporting development and validation of Infectious Disease Dx tests.</title>
        <authorList>
            <person name="Sproer C."/>
            <person name="Gronow S."/>
            <person name="Severitt S."/>
            <person name="Schroder I."/>
            <person name="Tallon L."/>
            <person name="Sadzewicz L."/>
            <person name="Zhao X."/>
            <person name="Boylan J."/>
            <person name="Ott S."/>
            <person name="Bowen H."/>
            <person name="Vavikolanu K."/>
            <person name="Mehta A."/>
            <person name="Aluvathingal J."/>
            <person name="Nadendla S."/>
            <person name="Lowell S."/>
            <person name="Myers T."/>
            <person name="Yan Y."/>
            <person name="Sichtig H."/>
        </authorList>
    </citation>
    <scope>NUCLEOTIDE SEQUENCE [LARGE SCALE GENOMIC DNA]</scope>
    <source>
        <strain evidence="2 5">FDAARGOS_872</strain>
    </source>
</reference>
<dbReference type="EMBL" id="CP065725">
    <property type="protein sequence ID" value="QPT39069.1"/>
    <property type="molecule type" value="Genomic_DNA"/>
</dbReference>
<evidence type="ECO:0000313" key="3">
    <source>
        <dbReference type="EMBL" id="SUA54699.1"/>
    </source>
</evidence>
<dbReference type="AlphaFoldDB" id="A0A378XHC2"/>
<evidence type="ECO:0000313" key="5">
    <source>
        <dbReference type="Proteomes" id="UP000594903"/>
    </source>
</evidence>
<evidence type="ECO:0000313" key="4">
    <source>
        <dbReference type="Proteomes" id="UP000254603"/>
    </source>
</evidence>
<protein>
    <submittedName>
        <fullName evidence="3">Uncharacterized protein</fullName>
    </submittedName>
</protein>
<reference evidence="3 4" key="1">
    <citation type="submission" date="2018-06" db="EMBL/GenBank/DDBJ databases">
        <authorList>
            <consortium name="Pathogen Informatics"/>
            <person name="Doyle S."/>
        </authorList>
    </citation>
    <scope>NUCLEOTIDE SEQUENCE [LARGE SCALE GENOMIC DNA]</scope>
    <source>
        <strain evidence="3 4">NCTC11997</strain>
    </source>
</reference>
<evidence type="ECO:0000256" key="1">
    <source>
        <dbReference type="SAM" id="Phobius"/>
    </source>
</evidence>
<dbReference type="EMBL" id="UGSB01000001">
    <property type="protein sequence ID" value="SUA54699.1"/>
    <property type="molecule type" value="Genomic_DNA"/>
</dbReference>
<organism evidence="3 4">
    <name type="scientific">Oligella ureolytica</name>
    <dbReference type="NCBI Taxonomy" id="90244"/>
    <lineage>
        <taxon>Bacteria</taxon>
        <taxon>Pseudomonadati</taxon>
        <taxon>Pseudomonadota</taxon>
        <taxon>Betaproteobacteria</taxon>
        <taxon>Burkholderiales</taxon>
        <taxon>Alcaligenaceae</taxon>
        <taxon>Oligella</taxon>
    </lineage>
</organism>
<accession>A0A378XHC2</accession>
<feature type="transmembrane region" description="Helical" evidence="1">
    <location>
        <begin position="40"/>
        <end position="59"/>
    </location>
</feature>
<evidence type="ECO:0000313" key="2">
    <source>
        <dbReference type="EMBL" id="QPT39069.1"/>
    </source>
</evidence>
<dbReference type="STRING" id="1122619.GCA_000373745_00597"/>
<sequence length="60" mass="6322">MDTQQETFAVPYMHFVDGLSASTKSATPVYTSFTAITANLSTQTAALLLGLLLLLIGCLA</sequence>
<dbReference type="RefSeq" id="WP_018573771.1">
    <property type="nucleotide sequence ID" value="NZ_CP065725.1"/>
</dbReference>
<dbReference type="Proteomes" id="UP000254603">
    <property type="component" value="Unassembled WGS sequence"/>
</dbReference>
<keyword evidence="1" id="KW-1133">Transmembrane helix</keyword>
<keyword evidence="5" id="KW-1185">Reference proteome</keyword>